<evidence type="ECO:0000256" key="14">
    <source>
        <dbReference type="ARBA" id="ARBA00047558"/>
    </source>
</evidence>
<dbReference type="Proteomes" id="UP000264353">
    <property type="component" value="Chromosome A3"/>
</dbReference>
<dbReference type="Pfam" id="PF01657">
    <property type="entry name" value="Stress-antifung"/>
    <property type="match status" value="2"/>
</dbReference>
<dbReference type="PROSITE" id="PS00107">
    <property type="entry name" value="PROTEIN_KINASE_ATP"/>
    <property type="match status" value="1"/>
</dbReference>
<keyword evidence="5 18" id="KW-0732">Signal</keyword>
<keyword evidence="4 17" id="KW-0812">Transmembrane</keyword>
<comment type="subcellular location">
    <subcellularLocation>
        <location evidence="1">Membrane</location>
        <topology evidence="1">Single-pass membrane protein</topology>
    </subcellularLocation>
</comment>
<evidence type="ECO:0000256" key="15">
    <source>
        <dbReference type="ARBA" id="ARBA00047951"/>
    </source>
</evidence>
<feature type="domain" description="Gnk2-homologous" evidence="20">
    <location>
        <begin position="134"/>
        <end position="240"/>
    </location>
</feature>
<evidence type="ECO:0000256" key="17">
    <source>
        <dbReference type="SAM" id="Phobius"/>
    </source>
</evidence>
<dbReference type="InterPro" id="IPR038408">
    <property type="entry name" value="GNK2_sf"/>
</dbReference>
<dbReference type="GO" id="GO:0016020">
    <property type="term" value="C:membrane"/>
    <property type="evidence" value="ECO:0007669"/>
    <property type="project" value="UniProtKB-SubCell"/>
</dbReference>
<dbReference type="PROSITE" id="PS00108">
    <property type="entry name" value="PROTEIN_KINASE_ST"/>
    <property type="match status" value="1"/>
</dbReference>
<sequence length="623" mass="70239">MPLVFFWSVLTCTGLVSALPCMNTSFFTPFSTYDTNRRLVLTSLASNVPAHRGFYNASIGQSPNKVYATGMCIPGTEPEVCSACIMSGSYALIENCLIHKEASFWQSNRTHCMIRYSHTSFIGSLELEPSIEVSNPMDLRMTATDFSRAWKGLTLRMGQAISSNKDTTWSGGRYYAADVAALPDSQTLYGLMQCTPDLSKADCNLCLQESVNFYQQFFLGQQGGIIMRLSCFLRTELFKILLQDTLVIIIILGLIARRFSVLCWRKKSNQEIDFDQSRITSIHSLQFDFKTIEAATDKFAMSNKLGHGGFGQVYKGTLPNGTEIAVKRLSKTSSQGAQEFKNEVVVVAKLQHRNLVRLLGYCREGAEKNLVYEFVANKSVDYFRFDPTKKKQLDWKKRYNIIGGITRGIIYLHQDSRLTIIHRDLKASNILLDADMNPKIADFGMARIFGMDQSGANTSRIWLHAPGYLIHGQFSMKSDVYSFGVLVLEIISGRKNSSFHQTSDATAENFVTQAWKLWKNRSPLELVDPNIVENYQIEEVTRCIHIALLCVQEDPTDRPNLSTITLMLTSNTLILPVPQPPGFFLQNRRNQKQGLEELESSQSTIRSYSQSINDITITDLDPR</sequence>
<feature type="signal peptide" evidence="18">
    <location>
        <begin position="1"/>
        <end position="18"/>
    </location>
</feature>
<evidence type="ECO:0000256" key="13">
    <source>
        <dbReference type="ARBA" id="ARBA00023180"/>
    </source>
</evidence>
<comment type="catalytic activity">
    <reaction evidence="14">
        <text>L-seryl-[protein] + ATP = O-phospho-L-seryl-[protein] + ADP + H(+)</text>
        <dbReference type="Rhea" id="RHEA:17989"/>
        <dbReference type="Rhea" id="RHEA-COMP:9863"/>
        <dbReference type="Rhea" id="RHEA-COMP:11604"/>
        <dbReference type="ChEBI" id="CHEBI:15378"/>
        <dbReference type="ChEBI" id="CHEBI:29999"/>
        <dbReference type="ChEBI" id="CHEBI:30616"/>
        <dbReference type="ChEBI" id="CHEBI:83421"/>
        <dbReference type="ChEBI" id="CHEBI:456216"/>
    </reaction>
</comment>
<keyword evidence="10 17" id="KW-1133">Transmembrane helix</keyword>
<dbReference type="InterPro" id="IPR001245">
    <property type="entry name" value="Ser-Thr/Tyr_kinase_cat_dom"/>
</dbReference>
<feature type="domain" description="Protein kinase" evidence="19">
    <location>
        <begin position="299"/>
        <end position="574"/>
    </location>
</feature>
<feature type="chain" id="PRO_5017220874" evidence="18">
    <location>
        <begin position="19"/>
        <end position="623"/>
    </location>
</feature>
<dbReference type="AlphaFoldDB" id="A0A398A792"/>
<evidence type="ECO:0000259" key="20">
    <source>
        <dbReference type="PROSITE" id="PS51473"/>
    </source>
</evidence>
<evidence type="ECO:0000256" key="6">
    <source>
        <dbReference type="ARBA" id="ARBA00022737"/>
    </source>
</evidence>
<dbReference type="PROSITE" id="PS50011">
    <property type="entry name" value="PROTEIN_KINASE_DOM"/>
    <property type="match status" value="1"/>
</dbReference>
<keyword evidence="8" id="KW-0418">Kinase</keyword>
<evidence type="ECO:0000256" key="10">
    <source>
        <dbReference type="ARBA" id="ARBA00022989"/>
    </source>
</evidence>
<keyword evidence="2" id="KW-0723">Serine/threonine-protein kinase</keyword>
<dbReference type="InterPro" id="IPR002902">
    <property type="entry name" value="GNK2"/>
</dbReference>
<evidence type="ECO:0000256" key="4">
    <source>
        <dbReference type="ARBA" id="ARBA00022692"/>
    </source>
</evidence>
<proteinExistence type="predicted"/>
<dbReference type="PROSITE" id="PS51473">
    <property type="entry name" value="GNK2"/>
    <property type="match status" value="2"/>
</dbReference>
<dbReference type="Gene3D" id="1.10.510.10">
    <property type="entry name" value="Transferase(Phosphotransferase) domain 1"/>
    <property type="match status" value="1"/>
</dbReference>
<evidence type="ECO:0000256" key="18">
    <source>
        <dbReference type="SAM" id="SignalP"/>
    </source>
</evidence>
<dbReference type="Pfam" id="PF07714">
    <property type="entry name" value="PK_Tyr_Ser-Thr"/>
    <property type="match status" value="1"/>
</dbReference>
<evidence type="ECO:0000256" key="11">
    <source>
        <dbReference type="ARBA" id="ARBA00023136"/>
    </source>
</evidence>
<dbReference type="PANTHER" id="PTHR27002:SF1064">
    <property type="entry name" value="CYSTEINE-RICH RECEPTOR-LIKE PROTEIN KINASE 14-RELATED"/>
    <property type="match status" value="1"/>
</dbReference>
<dbReference type="GO" id="GO:0006979">
    <property type="term" value="P:response to oxidative stress"/>
    <property type="evidence" value="ECO:0007669"/>
    <property type="project" value="UniProtKB-ARBA"/>
</dbReference>
<dbReference type="InterPro" id="IPR011009">
    <property type="entry name" value="Kinase-like_dom_sf"/>
</dbReference>
<dbReference type="InterPro" id="IPR008271">
    <property type="entry name" value="Ser/Thr_kinase_AS"/>
</dbReference>
<dbReference type="Gene3D" id="3.30.200.20">
    <property type="entry name" value="Phosphorylase Kinase, domain 1"/>
    <property type="match status" value="1"/>
</dbReference>
<dbReference type="FunFam" id="3.30.430.20:FF:000003">
    <property type="entry name" value="Cysteine-rich RLK (RECEPTOR-like protein kinase) 10"/>
    <property type="match status" value="1"/>
</dbReference>
<evidence type="ECO:0000256" key="5">
    <source>
        <dbReference type="ARBA" id="ARBA00022729"/>
    </source>
</evidence>
<evidence type="ECO:0000256" key="9">
    <source>
        <dbReference type="ARBA" id="ARBA00022840"/>
    </source>
</evidence>
<evidence type="ECO:0000256" key="2">
    <source>
        <dbReference type="ARBA" id="ARBA00022527"/>
    </source>
</evidence>
<dbReference type="SMART" id="SM00220">
    <property type="entry name" value="S_TKc"/>
    <property type="match status" value="1"/>
</dbReference>
<evidence type="ECO:0000256" key="1">
    <source>
        <dbReference type="ARBA" id="ARBA00004167"/>
    </source>
</evidence>
<evidence type="ECO:0000313" key="22">
    <source>
        <dbReference type="Proteomes" id="UP000264353"/>
    </source>
</evidence>
<name>A0A398A792_BRACM</name>
<dbReference type="CDD" id="cd23509">
    <property type="entry name" value="Gnk2-like"/>
    <property type="match status" value="2"/>
</dbReference>
<reference evidence="21 22" key="1">
    <citation type="submission" date="2018-06" db="EMBL/GenBank/DDBJ databases">
        <title>WGS assembly of Brassica rapa FPsc.</title>
        <authorList>
            <person name="Bowman J."/>
            <person name="Kohchi T."/>
            <person name="Yamato K."/>
            <person name="Jenkins J."/>
            <person name="Shu S."/>
            <person name="Ishizaki K."/>
            <person name="Yamaoka S."/>
            <person name="Nishihama R."/>
            <person name="Nakamura Y."/>
            <person name="Berger F."/>
            <person name="Adam C."/>
            <person name="Aki S."/>
            <person name="Althoff F."/>
            <person name="Araki T."/>
            <person name="Arteaga-Vazquez M."/>
            <person name="Balasubrmanian S."/>
            <person name="Bauer D."/>
            <person name="Boehm C."/>
            <person name="Briginshaw L."/>
            <person name="Caballero-Perez J."/>
            <person name="Catarino B."/>
            <person name="Chen F."/>
            <person name="Chiyoda S."/>
            <person name="Chovatia M."/>
            <person name="Davies K."/>
            <person name="Delmans M."/>
            <person name="Demura T."/>
            <person name="Dierschke T."/>
            <person name="Dolan L."/>
            <person name="Dorantes-Acosta A."/>
            <person name="Eklund D."/>
            <person name="Florent S."/>
            <person name="Flores-Sandoval E."/>
            <person name="Fujiyama A."/>
            <person name="Fukuzawa H."/>
            <person name="Galik B."/>
            <person name="Grimanelli D."/>
            <person name="Grimwood J."/>
            <person name="Grossniklaus U."/>
            <person name="Hamada T."/>
            <person name="Haseloff J."/>
            <person name="Hetherington A."/>
            <person name="Higo A."/>
            <person name="Hirakawa Y."/>
            <person name="Hundley H."/>
            <person name="Ikeda Y."/>
            <person name="Inoue K."/>
            <person name="Inoue S."/>
            <person name="Ishida S."/>
            <person name="Jia Q."/>
            <person name="Kakita M."/>
            <person name="Kanazawa T."/>
            <person name="Kawai Y."/>
            <person name="Kawashima T."/>
            <person name="Kennedy M."/>
            <person name="Kinose K."/>
            <person name="Kinoshita T."/>
            <person name="Kohara Y."/>
            <person name="Koide E."/>
            <person name="Komatsu K."/>
            <person name="Kopischke S."/>
            <person name="Kubo M."/>
            <person name="Kyozuka J."/>
            <person name="Lagercrantz U."/>
            <person name="Lin S."/>
            <person name="Lindquist E."/>
            <person name="Lipzen A."/>
            <person name="Lu C."/>
            <person name="Luna E."/>
            <person name="Martienssen R."/>
            <person name="Minamino N."/>
            <person name="Mizutani M."/>
            <person name="Mizutani M."/>
            <person name="Mochizuki N."/>
            <person name="Monte I."/>
            <person name="Mosher R."/>
            <person name="Nagasaki H."/>
            <person name="Nakagami H."/>
            <person name="Naramoto S."/>
            <person name="Nishitani K."/>
            <person name="Ohtani M."/>
            <person name="Okamoto T."/>
            <person name="Okumura M."/>
            <person name="Phillips J."/>
            <person name="Pollak B."/>
            <person name="Reinders A."/>
            <person name="Roevekamp M."/>
            <person name="Sano R."/>
            <person name="Sawa S."/>
            <person name="Schmid M."/>
            <person name="Shirakawa M."/>
            <person name="Solano R."/>
            <person name="Spunde A."/>
            <person name="Suetsugu N."/>
            <person name="Sugano S."/>
            <person name="Sugiyama A."/>
            <person name="Sun R."/>
            <person name="Suzuki Y."/>
            <person name="Takenaka M."/>
            <person name="Takezawa D."/>
            <person name="Tomogane H."/>
            <person name="Tsuzuki M."/>
            <person name="Ueda T."/>
            <person name="Umeda M."/>
            <person name="Ward J."/>
            <person name="Watanabe Y."/>
            <person name="Yazaki K."/>
            <person name="Yokoyama R."/>
            <person name="Yoshitake Y."/>
            <person name="Yotsui I."/>
            <person name="Zachgo S."/>
            <person name="Schmutz J."/>
        </authorList>
    </citation>
    <scope>NUCLEOTIDE SEQUENCE [LARGE SCALE GENOMIC DNA]</scope>
    <source>
        <strain evidence="22">cv. B-3</strain>
    </source>
</reference>
<evidence type="ECO:0000256" key="7">
    <source>
        <dbReference type="ARBA" id="ARBA00022741"/>
    </source>
</evidence>
<dbReference type="InterPro" id="IPR017441">
    <property type="entry name" value="Protein_kinase_ATP_BS"/>
</dbReference>
<keyword evidence="13" id="KW-0325">Glycoprotein</keyword>
<keyword evidence="7 16" id="KW-0547">Nucleotide-binding</keyword>
<keyword evidence="11 17" id="KW-0472">Membrane</keyword>
<evidence type="ECO:0000256" key="16">
    <source>
        <dbReference type="PROSITE-ProRule" id="PRU10141"/>
    </source>
</evidence>
<gene>
    <name evidence="21" type="ORF">BRARA_C04666</name>
</gene>
<dbReference type="FunFam" id="3.30.200.20:FF:000142">
    <property type="entry name" value="Cysteine-rich receptor-like protein kinase 10"/>
    <property type="match status" value="1"/>
</dbReference>
<dbReference type="GO" id="GO:0005524">
    <property type="term" value="F:ATP binding"/>
    <property type="evidence" value="ECO:0007669"/>
    <property type="project" value="UniProtKB-UniRule"/>
</dbReference>
<evidence type="ECO:0000256" key="8">
    <source>
        <dbReference type="ARBA" id="ARBA00022777"/>
    </source>
</evidence>
<dbReference type="FunFam" id="1.10.510.10:FF:000129">
    <property type="entry name" value="cysteine-rich receptor-like protein kinase 10"/>
    <property type="match status" value="1"/>
</dbReference>
<feature type="domain" description="Gnk2-homologous" evidence="20">
    <location>
        <begin position="15"/>
        <end position="121"/>
    </location>
</feature>
<dbReference type="Gene3D" id="3.30.430.20">
    <property type="entry name" value="Gnk2 domain, C-X8-C-X2-C motif"/>
    <property type="match status" value="2"/>
</dbReference>
<evidence type="ECO:0000313" key="21">
    <source>
        <dbReference type="EMBL" id="RID72788.1"/>
    </source>
</evidence>
<evidence type="ECO:0000256" key="12">
    <source>
        <dbReference type="ARBA" id="ARBA00023170"/>
    </source>
</evidence>
<feature type="transmembrane region" description="Helical" evidence="17">
    <location>
        <begin position="237"/>
        <end position="256"/>
    </location>
</feature>
<accession>A0A398A792</accession>
<protein>
    <submittedName>
        <fullName evidence="21">Uncharacterized protein</fullName>
    </submittedName>
</protein>
<feature type="binding site" evidence="16">
    <location>
        <position position="327"/>
    </location>
    <ligand>
        <name>ATP</name>
        <dbReference type="ChEBI" id="CHEBI:30616"/>
    </ligand>
</feature>
<organism evidence="21 22">
    <name type="scientific">Brassica campestris</name>
    <name type="common">Field mustard</name>
    <dbReference type="NCBI Taxonomy" id="3711"/>
    <lineage>
        <taxon>Eukaryota</taxon>
        <taxon>Viridiplantae</taxon>
        <taxon>Streptophyta</taxon>
        <taxon>Embryophyta</taxon>
        <taxon>Tracheophyta</taxon>
        <taxon>Spermatophyta</taxon>
        <taxon>Magnoliopsida</taxon>
        <taxon>eudicotyledons</taxon>
        <taxon>Gunneridae</taxon>
        <taxon>Pentapetalae</taxon>
        <taxon>rosids</taxon>
        <taxon>malvids</taxon>
        <taxon>Brassicales</taxon>
        <taxon>Brassicaceae</taxon>
        <taxon>Brassiceae</taxon>
        <taxon>Brassica</taxon>
    </lineage>
</organism>
<keyword evidence="3" id="KW-0808">Transferase</keyword>
<keyword evidence="9 16" id="KW-0067">ATP-binding</keyword>
<dbReference type="FunFam" id="3.30.430.20:FF:000007">
    <property type="entry name" value="Cysteine-rich receptor-like protein kinase 11"/>
    <property type="match status" value="1"/>
</dbReference>
<evidence type="ECO:0000259" key="19">
    <source>
        <dbReference type="PROSITE" id="PS50011"/>
    </source>
</evidence>
<keyword evidence="6" id="KW-0677">Repeat</keyword>
<dbReference type="EMBL" id="CM010630">
    <property type="protein sequence ID" value="RID72788.1"/>
    <property type="molecule type" value="Genomic_DNA"/>
</dbReference>
<evidence type="ECO:0000256" key="3">
    <source>
        <dbReference type="ARBA" id="ARBA00022679"/>
    </source>
</evidence>
<comment type="catalytic activity">
    <reaction evidence="15">
        <text>L-threonyl-[protein] + ATP = O-phospho-L-threonyl-[protein] + ADP + H(+)</text>
        <dbReference type="Rhea" id="RHEA:46608"/>
        <dbReference type="Rhea" id="RHEA-COMP:11060"/>
        <dbReference type="Rhea" id="RHEA-COMP:11605"/>
        <dbReference type="ChEBI" id="CHEBI:15378"/>
        <dbReference type="ChEBI" id="CHEBI:30013"/>
        <dbReference type="ChEBI" id="CHEBI:30616"/>
        <dbReference type="ChEBI" id="CHEBI:61977"/>
        <dbReference type="ChEBI" id="CHEBI:456216"/>
    </reaction>
</comment>
<keyword evidence="12" id="KW-0675">Receptor</keyword>
<dbReference type="PANTHER" id="PTHR27002">
    <property type="entry name" value="RECEPTOR-LIKE SERINE/THREONINE-PROTEIN KINASE SD1-8"/>
    <property type="match status" value="1"/>
</dbReference>
<dbReference type="GO" id="GO:0004674">
    <property type="term" value="F:protein serine/threonine kinase activity"/>
    <property type="evidence" value="ECO:0007669"/>
    <property type="project" value="UniProtKB-KW"/>
</dbReference>
<dbReference type="SUPFAM" id="SSF56112">
    <property type="entry name" value="Protein kinase-like (PK-like)"/>
    <property type="match status" value="1"/>
</dbReference>
<dbReference type="InterPro" id="IPR000719">
    <property type="entry name" value="Prot_kinase_dom"/>
</dbReference>